<dbReference type="EC" id="1.3.8.1" evidence="2"/>
<feature type="compositionally biased region" description="Basic and acidic residues" evidence="1">
    <location>
        <begin position="39"/>
        <end position="49"/>
    </location>
</feature>
<reference evidence="2" key="1">
    <citation type="submission" date="2020-02" db="EMBL/GenBank/DDBJ databases">
        <authorList>
            <person name="Meier V. D."/>
        </authorList>
    </citation>
    <scope>NUCLEOTIDE SEQUENCE</scope>
    <source>
        <strain evidence="2">AVDCRST_MAG12</strain>
    </source>
</reference>
<dbReference type="GO" id="GO:0016937">
    <property type="term" value="F:short-chain fatty acyl-CoA dehydrogenase activity"/>
    <property type="evidence" value="ECO:0007669"/>
    <property type="project" value="UniProtKB-EC"/>
</dbReference>
<feature type="compositionally biased region" description="Basic and acidic residues" evidence="1">
    <location>
        <begin position="71"/>
        <end position="105"/>
    </location>
</feature>
<feature type="compositionally biased region" description="Basic residues" evidence="1">
    <location>
        <begin position="213"/>
        <end position="232"/>
    </location>
</feature>
<protein>
    <submittedName>
        <fullName evidence="2">Acyl-CoA dehydrogenase, short-chain specific</fullName>
        <ecNumber evidence="2">1.3.8.1</ecNumber>
    </submittedName>
</protein>
<feature type="compositionally biased region" description="Basic and acidic residues" evidence="1">
    <location>
        <begin position="167"/>
        <end position="179"/>
    </location>
</feature>
<dbReference type="AlphaFoldDB" id="A0A6J4S340"/>
<gene>
    <name evidence="2" type="ORF">AVDCRST_MAG12-1935</name>
</gene>
<feature type="compositionally biased region" description="Basic and acidic residues" evidence="1">
    <location>
        <begin position="115"/>
        <end position="145"/>
    </location>
</feature>
<sequence length="252" mass="28730">GLRVGGEAEESKGTRGRFRRPRGRAARRGARPRGPGPLRDAREALRDGVHGALRSGRVRRGGRGLPLLLPPDRRDQPGRRRGGRDARGPHERRNAPDTALRHGGTEYEVVAAARPRGEDRLLRPHRTENGLRRSRDRDEGREGRGRVQGKRAQAVDHERPHRRHHDPLRPRPGGRDGLRRPAGRRRPLLRQAREEDGRHLSDHRRRAAGERLRPRRGPAGGRRKGARRRAWHARPWQDRDSRPGRRHRGGGL</sequence>
<feature type="compositionally biased region" description="Basic residues" evidence="1">
    <location>
        <begin position="14"/>
        <end position="31"/>
    </location>
</feature>
<evidence type="ECO:0000313" key="2">
    <source>
        <dbReference type="EMBL" id="CAA9488163.1"/>
    </source>
</evidence>
<keyword evidence="2" id="KW-0560">Oxidoreductase</keyword>
<feature type="region of interest" description="Disordered" evidence="1">
    <location>
        <begin position="1"/>
        <end position="252"/>
    </location>
</feature>
<feature type="compositionally biased region" description="Basic and acidic residues" evidence="1">
    <location>
        <begin position="191"/>
        <end position="200"/>
    </location>
</feature>
<feature type="non-terminal residue" evidence="2">
    <location>
        <position position="252"/>
    </location>
</feature>
<name>A0A6J4S340_9ACTN</name>
<evidence type="ECO:0000256" key="1">
    <source>
        <dbReference type="SAM" id="MobiDB-lite"/>
    </source>
</evidence>
<accession>A0A6J4S340</accession>
<proteinExistence type="predicted"/>
<organism evidence="2">
    <name type="scientific">uncultured Rubrobacteraceae bacterium</name>
    <dbReference type="NCBI Taxonomy" id="349277"/>
    <lineage>
        <taxon>Bacteria</taxon>
        <taxon>Bacillati</taxon>
        <taxon>Actinomycetota</taxon>
        <taxon>Rubrobacteria</taxon>
        <taxon>Rubrobacterales</taxon>
        <taxon>Rubrobacteraceae</taxon>
        <taxon>environmental samples</taxon>
    </lineage>
</organism>
<dbReference type="EMBL" id="CADCVK010000295">
    <property type="protein sequence ID" value="CAA9488163.1"/>
    <property type="molecule type" value="Genomic_DNA"/>
</dbReference>
<feature type="non-terminal residue" evidence="2">
    <location>
        <position position="1"/>
    </location>
</feature>